<sequence>MSSASSAVTYTFVYTDSEPVRVFWGADEELSDDGPPRVIVFGYDGLPIQPVAPPSPDYIPSPEEPQTPPAPQDEDEREPMFIQPRDPNYVPEPIYPEYIPLEDEHVFPVEEHLLPPVDSPTTKSPGYVAESDPEEDPEEYEDDETEDGLVDYPMDGGDDGDDDDGDSSGDDSDDEDEDEEDEEEEEHLAPANSVVVVPTVEHVSPPGGIELVIPPPSTDIATTRARIIVRLQASISLPPEAEVERLLAMPTPSPSPPISLSPPSAGERLARCTAPSTHSSPPHVPSPLLPSSGCPTQIQTLRIASTQALIDVVTAALPSPPLPPSLYIPPPVDRRDDVPESELPPRKRLCLSTLGPRYEIGESSTARPIGGRGIDYRFVSIIDAEARRQGISEIGYGIRDTWVDPVEAVPEIAHMTLGEVNTRVTKLVELHEHDTQDLYALLEDAQEGRTRISQRVTIDSQRVDLLVEDSITHKETIQIAVHSELQTHREQVYAHEFQLHAHQTQLQLQGTLIQTQHQVHETRFQMQQAEMAELRETDRRRQAQMAETLRVMRDMRREMGDMQAELLALRGQHRRARQPGSDARAPDHQEATRDADSHI</sequence>
<feature type="region of interest" description="Disordered" evidence="1">
    <location>
        <begin position="45"/>
        <end position="195"/>
    </location>
</feature>
<gene>
    <name evidence="2" type="ORF">Tco_0876488</name>
</gene>
<feature type="region of interest" description="Disordered" evidence="1">
    <location>
        <begin position="570"/>
        <end position="599"/>
    </location>
</feature>
<proteinExistence type="predicted"/>
<evidence type="ECO:0000313" key="3">
    <source>
        <dbReference type="Proteomes" id="UP001151760"/>
    </source>
</evidence>
<dbReference type="Proteomes" id="UP001151760">
    <property type="component" value="Unassembled WGS sequence"/>
</dbReference>
<reference evidence="2" key="1">
    <citation type="journal article" date="2022" name="Int. J. Mol. Sci.">
        <title>Draft Genome of Tanacetum Coccineum: Genomic Comparison of Closely Related Tanacetum-Family Plants.</title>
        <authorList>
            <person name="Yamashiro T."/>
            <person name="Shiraishi A."/>
            <person name="Nakayama K."/>
            <person name="Satake H."/>
        </authorList>
    </citation>
    <scope>NUCLEOTIDE SEQUENCE</scope>
</reference>
<feature type="compositionally biased region" description="Acidic residues" evidence="1">
    <location>
        <begin position="131"/>
        <end position="149"/>
    </location>
</feature>
<dbReference type="EMBL" id="BQNB010013586">
    <property type="protein sequence ID" value="GJT17782.1"/>
    <property type="molecule type" value="Genomic_DNA"/>
</dbReference>
<name>A0ABQ5BV76_9ASTR</name>
<feature type="region of interest" description="Disordered" evidence="1">
    <location>
        <begin position="324"/>
        <end position="343"/>
    </location>
</feature>
<comment type="caution">
    <text evidence="2">The sequence shown here is derived from an EMBL/GenBank/DDBJ whole genome shotgun (WGS) entry which is preliminary data.</text>
</comment>
<protein>
    <submittedName>
        <fullName evidence="2">Uncharacterized protein</fullName>
    </submittedName>
</protein>
<keyword evidence="3" id="KW-1185">Reference proteome</keyword>
<evidence type="ECO:0000313" key="2">
    <source>
        <dbReference type="EMBL" id="GJT17782.1"/>
    </source>
</evidence>
<feature type="compositionally biased region" description="Basic and acidic residues" evidence="1">
    <location>
        <begin position="584"/>
        <end position="599"/>
    </location>
</feature>
<feature type="compositionally biased region" description="Pro residues" evidence="1">
    <location>
        <begin position="251"/>
        <end position="260"/>
    </location>
</feature>
<evidence type="ECO:0000256" key="1">
    <source>
        <dbReference type="SAM" id="MobiDB-lite"/>
    </source>
</evidence>
<organism evidence="2 3">
    <name type="scientific">Tanacetum coccineum</name>
    <dbReference type="NCBI Taxonomy" id="301880"/>
    <lineage>
        <taxon>Eukaryota</taxon>
        <taxon>Viridiplantae</taxon>
        <taxon>Streptophyta</taxon>
        <taxon>Embryophyta</taxon>
        <taxon>Tracheophyta</taxon>
        <taxon>Spermatophyta</taxon>
        <taxon>Magnoliopsida</taxon>
        <taxon>eudicotyledons</taxon>
        <taxon>Gunneridae</taxon>
        <taxon>Pentapetalae</taxon>
        <taxon>asterids</taxon>
        <taxon>campanulids</taxon>
        <taxon>Asterales</taxon>
        <taxon>Asteraceae</taxon>
        <taxon>Asteroideae</taxon>
        <taxon>Anthemideae</taxon>
        <taxon>Anthemidinae</taxon>
        <taxon>Tanacetum</taxon>
    </lineage>
</organism>
<accession>A0ABQ5BV76</accession>
<feature type="compositionally biased region" description="Acidic residues" evidence="1">
    <location>
        <begin position="156"/>
        <end position="186"/>
    </location>
</feature>
<feature type="compositionally biased region" description="Pro residues" evidence="1">
    <location>
        <begin position="50"/>
        <end position="71"/>
    </location>
</feature>
<feature type="region of interest" description="Disordered" evidence="1">
    <location>
        <begin position="251"/>
        <end position="292"/>
    </location>
</feature>
<feature type="compositionally biased region" description="Basic and acidic residues" evidence="1">
    <location>
        <begin position="102"/>
        <end position="113"/>
    </location>
</feature>
<reference evidence="2" key="2">
    <citation type="submission" date="2022-01" db="EMBL/GenBank/DDBJ databases">
        <authorList>
            <person name="Yamashiro T."/>
            <person name="Shiraishi A."/>
            <person name="Satake H."/>
            <person name="Nakayama K."/>
        </authorList>
    </citation>
    <scope>NUCLEOTIDE SEQUENCE</scope>
</reference>